<dbReference type="InterPro" id="IPR002933">
    <property type="entry name" value="Peptidase_M20"/>
</dbReference>
<dbReference type="Gene3D" id="3.30.70.360">
    <property type="match status" value="1"/>
</dbReference>
<keyword evidence="7" id="KW-0028">Amino-acid biosynthesis</keyword>
<dbReference type="InterPro" id="IPR011650">
    <property type="entry name" value="Peptidase_M20_dimer"/>
</dbReference>
<evidence type="ECO:0000256" key="3">
    <source>
        <dbReference type="ARBA" id="ARBA00006746"/>
    </source>
</evidence>
<dbReference type="EC" id="3.5.1.18" evidence="5 15"/>
<dbReference type="GO" id="GO:0019877">
    <property type="term" value="P:diaminopimelate biosynthetic process"/>
    <property type="evidence" value="ECO:0007669"/>
    <property type="project" value="UniProtKB-KW"/>
</dbReference>
<evidence type="ECO:0000256" key="4">
    <source>
        <dbReference type="ARBA" id="ARBA00011738"/>
    </source>
</evidence>
<keyword evidence="13" id="KW-0170">Cobalt</keyword>
<comment type="cofactor">
    <cofactor evidence="1">
        <name>Zn(2+)</name>
        <dbReference type="ChEBI" id="CHEBI:29105"/>
    </cofactor>
</comment>
<dbReference type="CDD" id="cd03891">
    <property type="entry name" value="M20_DapE_proteobac"/>
    <property type="match status" value="1"/>
</dbReference>
<evidence type="ECO:0000256" key="6">
    <source>
        <dbReference type="ARBA" id="ARBA00022391"/>
    </source>
</evidence>
<sequence>MKAIDILIEILKFKSITPKDDGVLNYIDILLPNFKEEFIEKNSVKNLFLKKKFGDGVHLCFAGHVDVVPPGDGWSSDPFKPVIEDGYIYARGAQDMKSGVAAMISALNSVENFSGTLSLLLTSDEEGDALHGTVEVLEILKQRNELPDYAIVAEPTCSKIMGDTIKIGRRGSVNGVLKIFGKQGHAAYPAKCINPVHILASKFKDFAGHNLDNGNEFFEPSKIVITDIRGGMEVTNVTPDYVKVMFNVRNSNLTTSQDIENYIRNLYKDSDISLEINGRTKPFLTNKDSKLVQFLQSSVEEICSIKPVLNTAGGTSDARYFASYGVEVAEFGVINDRIHATNERVSIEEVEKLDKILKNLIEKFN</sequence>
<keyword evidence="9" id="KW-0378">Hydrolase</keyword>
<dbReference type="InterPro" id="IPR050072">
    <property type="entry name" value="Peptidase_M20A"/>
</dbReference>
<dbReference type="PANTHER" id="PTHR43808:SF31">
    <property type="entry name" value="N-ACETYL-L-CITRULLINE DEACETYLASE"/>
    <property type="match status" value="1"/>
</dbReference>
<dbReference type="Proteomes" id="UP000240535">
    <property type="component" value="Unassembled WGS sequence"/>
</dbReference>
<evidence type="ECO:0000256" key="10">
    <source>
        <dbReference type="ARBA" id="ARBA00022833"/>
    </source>
</evidence>
<dbReference type="AlphaFoldDB" id="A0A2P8R0H2"/>
<dbReference type="GO" id="GO:0009014">
    <property type="term" value="F:succinyl-diaminopimelate desuccinylase activity"/>
    <property type="evidence" value="ECO:0007669"/>
    <property type="project" value="UniProtKB-UniRule"/>
</dbReference>
<dbReference type="Pfam" id="PF01546">
    <property type="entry name" value="Peptidase_M20"/>
    <property type="match status" value="1"/>
</dbReference>
<reference evidence="18" key="1">
    <citation type="submission" date="2017-10" db="EMBL/GenBank/DDBJ databases">
        <title>Campylobacter species from seals.</title>
        <authorList>
            <person name="Gilbert M.J."/>
            <person name="Zomer A.L."/>
            <person name="Timmerman A.J."/>
            <person name="Duim B."/>
            <person name="Wagenaar J.A."/>
        </authorList>
    </citation>
    <scope>NUCLEOTIDE SEQUENCE [LARGE SCALE GENOMIC DNA]</scope>
    <source>
        <strain evidence="18">17S00004-5</strain>
    </source>
</reference>
<dbReference type="UniPathway" id="UPA00034">
    <property type="reaction ID" value="UER00021"/>
</dbReference>
<dbReference type="InterPro" id="IPR036264">
    <property type="entry name" value="Bact_exopeptidase_dim_dom"/>
</dbReference>
<comment type="catalytic activity">
    <reaction evidence="14">
        <text>N-succinyl-(2S,6S)-2,6-diaminopimelate + H2O = (2S,6S)-2,6-diaminopimelate + succinate</text>
        <dbReference type="Rhea" id="RHEA:22608"/>
        <dbReference type="ChEBI" id="CHEBI:15377"/>
        <dbReference type="ChEBI" id="CHEBI:30031"/>
        <dbReference type="ChEBI" id="CHEBI:57609"/>
        <dbReference type="ChEBI" id="CHEBI:58087"/>
        <dbReference type="EC" id="3.5.1.18"/>
    </reaction>
</comment>
<dbReference type="PROSITE" id="PS00759">
    <property type="entry name" value="ARGE_DAPE_CPG2_2"/>
    <property type="match status" value="1"/>
</dbReference>
<dbReference type="Pfam" id="PF07687">
    <property type="entry name" value="M20_dimer"/>
    <property type="match status" value="1"/>
</dbReference>
<dbReference type="InterPro" id="IPR005941">
    <property type="entry name" value="DapE_proteobac"/>
</dbReference>
<dbReference type="OrthoDB" id="5486471at2"/>
<dbReference type="Gene3D" id="3.40.630.10">
    <property type="entry name" value="Zn peptidases"/>
    <property type="match status" value="1"/>
</dbReference>
<evidence type="ECO:0000313" key="18">
    <source>
        <dbReference type="Proteomes" id="UP000240535"/>
    </source>
</evidence>
<protein>
    <recommendedName>
        <fullName evidence="6 15">Succinyl-diaminopimelate desuccinylase</fullName>
        <ecNumber evidence="5 15">3.5.1.18</ecNumber>
    </recommendedName>
</protein>
<organism evidence="17 18">
    <name type="scientific">Campylobacter blaseri</name>
    <dbReference type="NCBI Taxonomy" id="2042961"/>
    <lineage>
        <taxon>Bacteria</taxon>
        <taxon>Pseudomonadati</taxon>
        <taxon>Campylobacterota</taxon>
        <taxon>Epsilonproteobacteria</taxon>
        <taxon>Campylobacterales</taxon>
        <taxon>Campylobacteraceae</taxon>
        <taxon>Campylobacter</taxon>
    </lineage>
</organism>
<evidence type="ECO:0000259" key="16">
    <source>
        <dbReference type="Pfam" id="PF07687"/>
    </source>
</evidence>
<evidence type="ECO:0000256" key="1">
    <source>
        <dbReference type="ARBA" id="ARBA00001947"/>
    </source>
</evidence>
<dbReference type="HAMAP" id="MF_01690">
    <property type="entry name" value="DapE"/>
    <property type="match status" value="1"/>
</dbReference>
<dbReference type="NCBIfam" id="TIGR01246">
    <property type="entry name" value="dapE_proteo"/>
    <property type="match status" value="1"/>
</dbReference>
<comment type="pathway">
    <text evidence="2">Amino-acid biosynthesis; L-lysine biosynthesis via DAP pathway; LL-2,6-diaminopimelate from (S)-tetrahydrodipicolinate (succinylase route): step 3/3.</text>
</comment>
<name>A0A2P8R0H2_9BACT</name>
<keyword evidence="12" id="KW-0457">Lysine biosynthesis</keyword>
<evidence type="ECO:0000256" key="13">
    <source>
        <dbReference type="ARBA" id="ARBA00023285"/>
    </source>
</evidence>
<evidence type="ECO:0000256" key="11">
    <source>
        <dbReference type="ARBA" id="ARBA00022915"/>
    </source>
</evidence>
<evidence type="ECO:0000256" key="15">
    <source>
        <dbReference type="NCBIfam" id="TIGR01246"/>
    </source>
</evidence>
<evidence type="ECO:0000256" key="8">
    <source>
        <dbReference type="ARBA" id="ARBA00022723"/>
    </source>
</evidence>
<dbReference type="EMBL" id="PDHH01000004">
    <property type="protein sequence ID" value="PSM51997.1"/>
    <property type="molecule type" value="Genomic_DNA"/>
</dbReference>
<dbReference type="RefSeq" id="WP_106871470.1">
    <property type="nucleotide sequence ID" value="NZ_CP053841.1"/>
</dbReference>
<dbReference type="SUPFAM" id="SSF53187">
    <property type="entry name" value="Zn-dependent exopeptidases"/>
    <property type="match status" value="1"/>
</dbReference>
<gene>
    <name evidence="17" type="primary">dapE</name>
    <name evidence="17" type="ORF">CQ405_05385</name>
</gene>
<dbReference type="InterPro" id="IPR001261">
    <property type="entry name" value="ArgE/DapE_CS"/>
</dbReference>
<evidence type="ECO:0000256" key="12">
    <source>
        <dbReference type="ARBA" id="ARBA00023154"/>
    </source>
</evidence>
<dbReference type="SUPFAM" id="SSF55031">
    <property type="entry name" value="Bacterial exopeptidase dimerisation domain"/>
    <property type="match status" value="1"/>
</dbReference>
<keyword evidence="10" id="KW-0862">Zinc</keyword>
<evidence type="ECO:0000313" key="17">
    <source>
        <dbReference type="EMBL" id="PSM51997.1"/>
    </source>
</evidence>
<keyword evidence="8" id="KW-0479">Metal-binding</keyword>
<evidence type="ECO:0000256" key="14">
    <source>
        <dbReference type="ARBA" id="ARBA00051301"/>
    </source>
</evidence>
<proteinExistence type="inferred from homology"/>
<dbReference type="Gene3D" id="1.10.150.900">
    <property type="match status" value="1"/>
</dbReference>
<comment type="subunit">
    <text evidence="4">Homodimer.</text>
</comment>
<evidence type="ECO:0000256" key="7">
    <source>
        <dbReference type="ARBA" id="ARBA00022605"/>
    </source>
</evidence>
<dbReference type="PANTHER" id="PTHR43808">
    <property type="entry name" value="ACETYLORNITHINE DEACETYLASE"/>
    <property type="match status" value="1"/>
</dbReference>
<accession>A0A2P8R0H2</accession>
<dbReference type="GO" id="GO:0006526">
    <property type="term" value="P:L-arginine biosynthetic process"/>
    <property type="evidence" value="ECO:0007669"/>
    <property type="project" value="TreeGrafter"/>
</dbReference>
<dbReference type="GO" id="GO:0046872">
    <property type="term" value="F:metal ion binding"/>
    <property type="evidence" value="ECO:0007669"/>
    <property type="project" value="UniProtKB-KW"/>
</dbReference>
<evidence type="ECO:0000256" key="9">
    <source>
        <dbReference type="ARBA" id="ARBA00022801"/>
    </source>
</evidence>
<dbReference type="GO" id="GO:0008777">
    <property type="term" value="F:acetylornithine deacetylase activity"/>
    <property type="evidence" value="ECO:0007669"/>
    <property type="project" value="TreeGrafter"/>
</dbReference>
<evidence type="ECO:0000256" key="2">
    <source>
        <dbReference type="ARBA" id="ARBA00005130"/>
    </source>
</evidence>
<comment type="caution">
    <text evidence="17">The sequence shown here is derived from an EMBL/GenBank/DDBJ whole genome shotgun (WGS) entry which is preliminary data.</text>
</comment>
<keyword evidence="11" id="KW-0220">Diaminopimelate biosynthesis</keyword>
<feature type="domain" description="Peptidase M20 dimerisation" evidence="16">
    <location>
        <begin position="167"/>
        <end position="268"/>
    </location>
</feature>
<keyword evidence="18" id="KW-1185">Reference proteome</keyword>
<evidence type="ECO:0000256" key="5">
    <source>
        <dbReference type="ARBA" id="ARBA00011921"/>
    </source>
</evidence>
<dbReference type="NCBIfam" id="NF009557">
    <property type="entry name" value="PRK13009.1"/>
    <property type="match status" value="1"/>
</dbReference>
<dbReference type="GO" id="GO:0009089">
    <property type="term" value="P:lysine biosynthetic process via diaminopimelate"/>
    <property type="evidence" value="ECO:0007669"/>
    <property type="project" value="UniProtKB-UniRule"/>
</dbReference>
<comment type="similarity">
    <text evidence="3">Belongs to the peptidase M20A family. DapE subfamily.</text>
</comment>